<accession>A0A5B2TIK2</accession>
<organism evidence="1 2">
    <name type="scientific">Teichococcus oryzae</name>
    <dbReference type="NCBI Taxonomy" id="1608942"/>
    <lineage>
        <taxon>Bacteria</taxon>
        <taxon>Pseudomonadati</taxon>
        <taxon>Pseudomonadota</taxon>
        <taxon>Alphaproteobacteria</taxon>
        <taxon>Acetobacterales</taxon>
        <taxon>Roseomonadaceae</taxon>
        <taxon>Roseomonas</taxon>
    </lineage>
</organism>
<reference evidence="1 2" key="1">
    <citation type="journal article" date="2015" name="Int. J. Syst. Evol. Microbiol.">
        <title>Roseomonas oryzae sp. nov., isolated from paddy rhizosphere soil.</title>
        <authorList>
            <person name="Ramaprasad E.V."/>
            <person name="Sasikala Ch."/>
            <person name="Ramana Ch.V."/>
        </authorList>
    </citation>
    <scope>NUCLEOTIDE SEQUENCE [LARGE SCALE GENOMIC DNA]</scope>
    <source>
        <strain evidence="1 2">KCTC 42542</strain>
    </source>
</reference>
<evidence type="ECO:0008006" key="3">
    <source>
        <dbReference type="Google" id="ProtNLM"/>
    </source>
</evidence>
<comment type="caution">
    <text evidence="1">The sequence shown here is derived from an EMBL/GenBank/DDBJ whole genome shotgun (WGS) entry which is preliminary data.</text>
</comment>
<dbReference type="Pfam" id="PF13620">
    <property type="entry name" value="CarboxypepD_reg"/>
    <property type="match status" value="2"/>
</dbReference>
<name>A0A5B2TIK2_9PROT</name>
<gene>
    <name evidence="1" type="ORF">F0Q34_00855</name>
</gene>
<dbReference type="Proteomes" id="UP000322110">
    <property type="component" value="Unassembled WGS sequence"/>
</dbReference>
<dbReference type="AlphaFoldDB" id="A0A5B2TIK2"/>
<proteinExistence type="predicted"/>
<dbReference type="OrthoDB" id="4231242at2"/>
<protein>
    <recommendedName>
        <fullName evidence="3">Carboxypeptidase regulatory-like domain-containing protein</fullName>
    </recommendedName>
</protein>
<dbReference type="EMBL" id="VUKA01000001">
    <property type="protein sequence ID" value="KAA2214316.1"/>
    <property type="molecule type" value="Genomic_DNA"/>
</dbReference>
<dbReference type="Gene3D" id="2.60.40.1120">
    <property type="entry name" value="Carboxypeptidase-like, regulatory domain"/>
    <property type="match status" value="1"/>
</dbReference>
<keyword evidence="2" id="KW-1185">Reference proteome</keyword>
<dbReference type="InterPro" id="IPR013784">
    <property type="entry name" value="Carb-bd-like_fold"/>
</dbReference>
<evidence type="ECO:0000313" key="1">
    <source>
        <dbReference type="EMBL" id="KAA2214316.1"/>
    </source>
</evidence>
<dbReference type="InterPro" id="IPR008969">
    <property type="entry name" value="CarboxyPept-like_regulatory"/>
</dbReference>
<dbReference type="SUPFAM" id="SSF49464">
    <property type="entry name" value="Carboxypeptidase regulatory domain-like"/>
    <property type="match status" value="1"/>
</dbReference>
<dbReference type="RefSeq" id="WP_149810255.1">
    <property type="nucleotide sequence ID" value="NZ_VUKA01000001.1"/>
</dbReference>
<dbReference type="GO" id="GO:0030246">
    <property type="term" value="F:carbohydrate binding"/>
    <property type="evidence" value="ECO:0007669"/>
    <property type="project" value="InterPro"/>
</dbReference>
<evidence type="ECO:0000313" key="2">
    <source>
        <dbReference type="Proteomes" id="UP000322110"/>
    </source>
</evidence>
<sequence>MLGSVNGCVVRAGSRMPVAGASITVVGGPSAMPDIALLSGADGAFVLDGLAEGRWVLQATDPSGGTGEAAVQVFDNAASDATIEVNGLQRWISATLVGLDDGASDMASGQGGVAMATAPLTANPAAAGSVRGRVVRAGSGRPVPDAAISLIAGPGPAPDIAPLTDAEGWFVLDGLAPGRWLLRVLGPYGEAGEASMLVQDHASAELVIALEEPGGTGYPLPVSLVRGMVVRRASGRPVAGASISILAGPGHEAGPSIAQSDEQGRFTLEYSGTGRLALLALGRGGEMGEVQLHLPGVDADGPALPSFAIIEVDGGGQRGRLVGQLVRGDTGMPVPGAVVTLADGPVAAAPKRPPVTDEAGRFVLSGLPPGLWTLRATLPDGEVVEATARSSVGEGPAEVVLRSGRPTLALDLVNRPCRLQQAGEETAGELVPERLNIELDPDSMRIRRLWFG</sequence>
<dbReference type="SUPFAM" id="SSF49452">
    <property type="entry name" value="Starch-binding domain-like"/>
    <property type="match status" value="2"/>
</dbReference>